<dbReference type="EMBL" id="QUAH01000002">
    <property type="protein sequence ID" value="RFT16791.1"/>
    <property type="molecule type" value="Genomic_DNA"/>
</dbReference>
<dbReference type="AlphaFoldDB" id="A0A3E2BQ18"/>
<proteinExistence type="predicted"/>
<reference evidence="1 2" key="1">
    <citation type="submission" date="2018-08" db="EMBL/GenBank/DDBJ databases">
        <title>Genome analysis of the thermophilic bacterium of the candidate phylum Aminicenantes from deep subsurface aquifer revealed its physiology and ecological role.</title>
        <authorList>
            <person name="Kadnikov V.V."/>
            <person name="Mardanov A.V."/>
            <person name="Beletsky A.V."/>
            <person name="Karnachuk O.V."/>
            <person name="Ravin N.V."/>
        </authorList>
    </citation>
    <scope>NUCLEOTIDE SEQUENCE [LARGE SCALE GENOMIC DNA]</scope>
    <source>
        <strain evidence="1">BY38</strain>
    </source>
</reference>
<evidence type="ECO:0000313" key="2">
    <source>
        <dbReference type="Proteomes" id="UP000257323"/>
    </source>
</evidence>
<evidence type="ECO:0000313" key="1">
    <source>
        <dbReference type="EMBL" id="RFT16791.1"/>
    </source>
</evidence>
<dbReference type="InterPro" id="IPR024524">
    <property type="entry name" value="DUF3800"/>
</dbReference>
<comment type="caution">
    <text evidence="1">The sequence shown here is derived from an EMBL/GenBank/DDBJ whole genome shotgun (WGS) entry which is preliminary data.</text>
</comment>
<sequence>MKTISPPKRFYLDDNQFSFTEKLWPREIYIIGGFSVDYDKEKELEQKIIAVKQRFGLEKRHPVKWNLKDLRKYYADNDEEKLFKSLMSVSDEIRLDLLKILSENDLDISAFVSAIVRLKRKDRPGISYQRCLTNLLQRLAMNTVPTDHYHSVFLDFFKEDSSEIAACYSYGFHFGKDREGNIYNAGPLADKGFSQCLYFGKTIFNQFLQLADIVTGCAKDFIECCLRKREFDRVRKFFPLVMNKLYKELGTDKPFRWGLVIAPSEYYKQLEEGYAQLIGSSAKSVVDKEGEHGSRDK</sequence>
<accession>A0A3E2BQ18</accession>
<dbReference type="Proteomes" id="UP000257323">
    <property type="component" value="Unassembled WGS sequence"/>
</dbReference>
<evidence type="ECO:0008006" key="3">
    <source>
        <dbReference type="Google" id="ProtNLM"/>
    </source>
</evidence>
<organism evidence="1 2">
    <name type="scientific">Candidatus Saccharicenans subterraneus</name>
    <dbReference type="NCBI Taxonomy" id="2508984"/>
    <lineage>
        <taxon>Bacteria</taxon>
        <taxon>Candidatus Aminicenantota</taxon>
        <taxon>Candidatus Aminicenantia</taxon>
        <taxon>Candidatus Aminicenantales</taxon>
        <taxon>Candidatus Saccharicenantaceae</taxon>
        <taxon>Candidatus Saccharicenans</taxon>
    </lineage>
</organism>
<protein>
    <recommendedName>
        <fullName evidence="3">DUF3800 domain-containing protein</fullName>
    </recommendedName>
</protein>
<gene>
    <name evidence="1" type="ORF">OP8BY_1404</name>
</gene>
<dbReference type="Pfam" id="PF12686">
    <property type="entry name" value="DUF3800"/>
    <property type="match status" value="1"/>
</dbReference>
<name>A0A3E2BQ18_9BACT</name>